<evidence type="ECO:0000256" key="6">
    <source>
        <dbReference type="ARBA" id="ARBA00023012"/>
    </source>
</evidence>
<dbReference type="PROSITE" id="PS50109">
    <property type="entry name" value="HIS_KIN"/>
    <property type="match status" value="1"/>
</dbReference>
<evidence type="ECO:0000313" key="11">
    <source>
        <dbReference type="Proteomes" id="UP000184404"/>
    </source>
</evidence>
<evidence type="ECO:0000256" key="2">
    <source>
        <dbReference type="ARBA" id="ARBA00012438"/>
    </source>
</evidence>
<dbReference type="OrthoDB" id="9805486at2"/>
<dbReference type="Proteomes" id="UP000184404">
    <property type="component" value="Unassembled WGS sequence"/>
</dbReference>
<dbReference type="Gene3D" id="1.10.287.130">
    <property type="match status" value="1"/>
</dbReference>
<reference evidence="10 11" key="1">
    <citation type="submission" date="2016-11" db="EMBL/GenBank/DDBJ databases">
        <authorList>
            <person name="Jaros S."/>
            <person name="Januszkiewicz K."/>
            <person name="Wedrychowicz H."/>
        </authorList>
    </citation>
    <scope>NUCLEOTIDE SEQUENCE [LARGE SCALE GENOMIC DNA]</scope>
    <source>
        <strain evidence="10 11">DSM 10502</strain>
    </source>
</reference>
<feature type="domain" description="Response regulatory" evidence="9">
    <location>
        <begin position="443"/>
        <end position="564"/>
    </location>
</feature>
<proteinExistence type="predicted"/>
<dbReference type="CDD" id="cd17546">
    <property type="entry name" value="REC_hyHK_CKI1_RcsC-like"/>
    <property type="match status" value="1"/>
</dbReference>
<dbReference type="EMBL" id="FQUG01000007">
    <property type="protein sequence ID" value="SHF13687.1"/>
    <property type="molecule type" value="Genomic_DNA"/>
</dbReference>
<organism evidence="10 11">
    <name type="scientific">Schwartzia succinivorans DSM 10502</name>
    <dbReference type="NCBI Taxonomy" id="1123243"/>
    <lineage>
        <taxon>Bacteria</taxon>
        <taxon>Bacillati</taxon>
        <taxon>Bacillota</taxon>
        <taxon>Negativicutes</taxon>
        <taxon>Selenomonadales</taxon>
        <taxon>Selenomonadaceae</taxon>
        <taxon>Schwartzia</taxon>
    </lineage>
</organism>
<dbReference type="InterPro" id="IPR018771">
    <property type="entry name" value="PocR_dom"/>
</dbReference>
<dbReference type="CDD" id="cd00082">
    <property type="entry name" value="HisKA"/>
    <property type="match status" value="1"/>
</dbReference>
<dbReference type="InterPro" id="IPR005467">
    <property type="entry name" value="His_kinase_dom"/>
</dbReference>
<sequence length="567" mass="62806">MKPKKLTDLIDIDELKSLQDKFAGATGMGCVSEDLNGELIKSNYIADFCIFTRLSEKGCSRCKQCEHDDIRKAAGSKRMHISRCHAGLVNFTAPIFVNGDYVGAIMGGQVFDCQPDIEKIKEQAKELDIPEDRYIEAAREIPIIPRKRIEGAAELLSVTANMLSEKASGKLNAEDRLQEAERISNAKLGFISRLSHDIRTPIGIINNMTDFALEDIDNKAKVQDDLMKIRSATKYLLSLINDVLDLSKIESGKIELHPEPYTFKDFMQYLGTLIQSMCDEKGITFKIESEHVVDPIYVDKIRFNQIGMNLLSNAVKYTPPGGTITYINDAVLLSDTQARLRVTVKDTGIGMSQEFLKKIFSPYSQELDNPLRDEATVSTGLGMSIVAKLIDLMNGKITIDSEVGKGTTVTWEAVLPHHIEAVAKGAESAEQKTPAETGKLSGRVLIVEDNEINRMIADRLLEDIGIATDCESNGKDGVSRFNHSPLGFYDAILMDIQMPVMNGIDAVKAIRKLSREDACTIPVYALTADAYSDLNDKLDEYGFNGLLLKPMDRASLYTTLSTHMKKA</sequence>
<keyword evidence="5 10" id="KW-0418">Kinase</keyword>
<keyword evidence="4" id="KW-0808">Transferase</keyword>
<comment type="catalytic activity">
    <reaction evidence="1">
        <text>ATP + protein L-histidine = ADP + protein N-phospho-L-histidine.</text>
        <dbReference type="EC" id="2.7.13.3"/>
    </reaction>
</comment>
<dbReference type="PANTHER" id="PTHR43047:SF66">
    <property type="entry name" value="HISKA"/>
    <property type="match status" value="1"/>
</dbReference>
<dbReference type="Gene3D" id="3.40.50.2300">
    <property type="match status" value="1"/>
</dbReference>
<dbReference type="InterPro" id="IPR004358">
    <property type="entry name" value="Sig_transdc_His_kin-like_C"/>
</dbReference>
<keyword evidence="3 7" id="KW-0597">Phosphoprotein</keyword>
<dbReference type="AlphaFoldDB" id="A0A1M4Z7C7"/>
<dbReference type="InterPro" id="IPR036097">
    <property type="entry name" value="HisK_dim/P_sf"/>
</dbReference>
<evidence type="ECO:0000256" key="3">
    <source>
        <dbReference type="ARBA" id="ARBA00022553"/>
    </source>
</evidence>
<evidence type="ECO:0000256" key="1">
    <source>
        <dbReference type="ARBA" id="ARBA00000085"/>
    </source>
</evidence>
<dbReference type="SMART" id="SM00388">
    <property type="entry name" value="HisKA"/>
    <property type="match status" value="1"/>
</dbReference>
<feature type="modified residue" description="4-aspartylphosphate" evidence="7">
    <location>
        <position position="495"/>
    </location>
</feature>
<evidence type="ECO:0000313" key="10">
    <source>
        <dbReference type="EMBL" id="SHF13687.1"/>
    </source>
</evidence>
<dbReference type="InterPro" id="IPR036890">
    <property type="entry name" value="HATPase_C_sf"/>
</dbReference>
<dbReference type="InterPro" id="IPR003594">
    <property type="entry name" value="HATPase_dom"/>
</dbReference>
<evidence type="ECO:0000259" key="8">
    <source>
        <dbReference type="PROSITE" id="PS50109"/>
    </source>
</evidence>
<name>A0A1M4Z7C7_9FIRM</name>
<dbReference type="RefSeq" id="WP_072936021.1">
    <property type="nucleotide sequence ID" value="NZ_FQUG01000007.1"/>
</dbReference>
<dbReference type="EC" id="2.7.13.3" evidence="2"/>
<protein>
    <recommendedName>
        <fullName evidence="2">histidine kinase</fullName>
        <ecNumber evidence="2">2.7.13.3</ecNumber>
    </recommendedName>
</protein>
<dbReference type="PRINTS" id="PR00344">
    <property type="entry name" value="BCTRLSENSOR"/>
</dbReference>
<dbReference type="Pfam" id="PF00512">
    <property type="entry name" value="HisKA"/>
    <property type="match status" value="1"/>
</dbReference>
<dbReference type="Gene3D" id="3.30.565.10">
    <property type="entry name" value="Histidine kinase-like ATPase, C-terminal domain"/>
    <property type="match status" value="1"/>
</dbReference>
<evidence type="ECO:0000256" key="7">
    <source>
        <dbReference type="PROSITE-ProRule" id="PRU00169"/>
    </source>
</evidence>
<dbReference type="Pfam" id="PF00072">
    <property type="entry name" value="Response_reg"/>
    <property type="match status" value="1"/>
</dbReference>
<evidence type="ECO:0000259" key="9">
    <source>
        <dbReference type="PROSITE" id="PS50110"/>
    </source>
</evidence>
<dbReference type="SUPFAM" id="SSF55874">
    <property type="entry name" value="ATPase domain of HSP90 chaperone/DNA topoisomerase II/histidine kinase"/>
    <property type="match status" value="1"/>
</dbReference>
<evidence type="ECO:0000256" key="5">
    <source>
        <dbReference type="ARBA" id="ARBA00022777"/>
    </source>
</evidence>
<accession>A0A1M4Z7C7</accession>
<dbReference type="GO" id="GO:0000155">
    <property type="term" value="F:phosphorelay sensor kinase activity"/>
    <property type="evidence" value="ECO:0007669"/>
    <property type="project" value="InterPro"/>
</dbReference>
<dbReference type="SUPFAM" id="SSF52172">
    <property type="entry name" value="CheY-like"/>
    <property type="match status" value="1"/>
</dbReference>
<feature type="domain" description="Histidine kinase" evidence="8">
    <location>
        <begin position="193"/>
        <end position="417"/>
    </location>
</feature>
<dbReference type="PROSITE" id="PS50110">
    <property type="entry name" value="RESPONSE_REGULATORY"/>
    <property type="match status" value="1"/>
</dbReference>
<dbReference type="InterPro" id="IPR003661">
    <property type="entry name" value="HisK_dim/P_dom"/>
</dbReference>
<dbReference type="SMART" id="SM00387">
    <property type="entry name" value="HATPase_c"/>
    <property type="match status" value="1"/>
</dbReference>
<dbReference type="GO" id="GO:0005886">
    <property type="term" value="C:plasma membrane"/>
    <property type="evidence" value="ECO:0007669"/>
    <property type="project" value="TreeGrafter"/>
</dbReference>
<dbReference type="Pfam" id="PF02518">
    <property type="entry name" value="HATPase_c"/>
    <property type="match status" value="1"/>
</dbReference>
<dbReference type="GO" id="GO:0009927">
    <property type="term" value="F:histidine phosphotransfer kinase activity"/>
    <property type="evidence" value="ECO:0007669"/>
    <property type="project" value="TreeGrafter"/>
</dbReference>
<dbReference type="InterPro" id="IPR001789">
    <property type="entry name" value="Sig_transdc_resp-reg_receiver"/>
</dbReference>
<dbReference type="InterPro" id="IPR011006">
    <property type="entry name" value="CheY-like_superfamily"/>
</dbReference>
<dbReference type="SMART" id="SM00448">
    <property type="entry name" value="REC"/>
    <property type="match status" value="1"/>
</dbReference>
<dbReference type="SUPFAM" id="SSF47384">
    <property type="entry name" value="Homodimeric domain of signal transducing histidine kinase"/>
    <property type="match status" value="1"/>
</dbReference>
<dbReference type="PANTHER" id="PTHR43047">
    <property type="entry name" value="TWO-COMPONENT HISTIDINE PROTEIN KINASE"/>
    <property type="match status" value="1"/>
</dbReference>
<dbReference type="STRING" id="1123243.SAMN02745190_01942"/>
<evidence type="ECO:0000256" key="4">
    <source>
        <dbReference type="ARBA" id="ARBA00022679"/>
    </source>
</evidence>
<gene>
    <name evidence="10" type="ORF">SAMN02745190_01942</name>
</gene>
<keyword evidence="11" id="KW-1185">Reference proteome</keyword>
<keyword evidence="6" id="KW-0902">Two-component regulatory system</keyword>
<dbReference type="Pfam" id="PF10114">
    <property type="entry name" value="PocR"/>
    <property type="match status" value="1"/>
</dbReference>